<keyword evidence="4 7" id="KW-0238">DNA-binding</keyword>
<feature type="domain" description="Response regulatory" evidence="8">
    <location>
        <begin position="2"/>
        <end position="116"/>
    </location>
</feature>
<dbReference type="Gene3D" id="3.40.50.2300">
    <property type="match status" value="1"/>
</dbReference>
<dbReference type="FunFam" id="1.10.10.10:FF:000005">
    <property type="entry name" value="Two-component system response regulator"/>
    <property type="match status" value="1"/>
</dbReference>
<evidence type="ECO:0000256" key="4">
    <source>
        <dbReference type="ARBA" id="ARBA00023125"/>
    </source>
</evidence>
<dbReference type="InterPro" id="IPR036388">
    <property type="entry name" value="WH-like_DNA-bd_sf"/>
</dbReference>
<dbReference type="Pfam" id="PF00072">
    <property type="entry name" value="Response_reg"/>
    <property type="match status" value="1"/>
</dbReference>
<dbReference type="EMBL" id="JAFKCZ010000005">
    <property type="protein sequence ID" value="MBN7796397.1"/>
    <property type="molecule type" value="Genomic_DNA"/>
</dbReference>
<organism evidence="10 11">
    <name type="scientific">Parahaliea mediterranea</name>
    <dbReference type="NCBI Taxonomy" id="651086"/>
    <lineage>
        <taxon>Bacteria</taxon>
        <taxon>Pseudomonadati</taxon>
        <taxon>Pseudomonadota</taxon>
        <taxon>Gammaproteobacteria</taxon>
        <taxon>Cellvibrionales</taxon>
        <taxon>Halieaceae</taxon>
        <taxon>Parahaliea</taxon>
    </lineage>
</organism>
<keyword evidence="3" id="KW-0805">Transcription regulation</keyword>
<evidence type="ECO:0000256" key="2">
    <source>
        <dbReference type="ARBA" id="ARBA00023012"/>
    </source>
</evidence>
<dbReference type="RefSeq" id="WP_206559848.1">
    <property type="nucleotide sequence ID" value="NZ_JAFKCZ010000005.1"/>
</dbReference>
<dbReference type="CDD" id="cd19935">
    <property type="entry name" value="REC_OmpR_CusR-like"/>
    <property type="match status" value="1"/>
</dbReference>
<dbReference type="GO" id="GO:0005829">
    <property type="term" value="C:cytosol"/>
    <property type="evidence" value="ECO:0007669"/>
    <property type="project" value="TreeGrafter"/>
</dbReference>
<keyword evidence="1 6" id="KW-0597">Phosphoprotein</keyword>
<keyword evidence="5" id="KW-0804">Transcription</keyword>
<proteinExistence type="predicted"/>
<dbReference type="FunFam" id="3.40.50.2300:FF:000001">
    <property type="entry name" value="DNA-binding response regulator PhoB"/>
    <property type="match status" value="1"/>
</dbReference>
<feature type="domain" description="OmpR/PhoB-type" evidence="9">
    <location>
        <begin position="126"/>
        <end position="223"/>
    </location>
</feature>
<dbReference type="CDD" id="cd00383">
    <property type="entry name" value="trans_reg_C"/>
    <property type="match status" value="1"/>
</dbReference>
<dbReference type="SUPFAM" id="SSF52172">
    <property type="entry name" value="CheY-like"/>
    <property type="match status" value="1"/>
</dbReference>
<dbReference type="Gene3D" id="6.10.250.690">
    <property type="match status" value="1"/>
</dbReference>
<protein>
    <submittedName>
        <fullName evidence="10">Response regulator transcription factor</fullName>
    </submittedName>
</protein>
<evidence type="ECO:0000256" key="1">
    <source>
        <dbReference type="ARBA" id="ARBA00022553"/>
    </source>
</evidence>
<dbReference type="PANTHER" id="PTHR48111:SF41">
    <property type="entry name" value="TRANSCRIPTIONAL REGULATORY PROTEIN CUSR-RELATED"/>
    <property type="match status" value="1"/>
</dbReference>
<evidence type="ECO:0000256" key="7">
    <source>
        <dbReference type="PROSITE-ProRule" id="PRU01091"/>
    </source>
</evidence>
<dbReference type="InterPro" id="IPR001789">
    <property type="entry name" value="Sig_transdc_resp-reg_receiver"/>
</dbReference>
<dbReference type="Pfam" id="PF00486">
    <property type="entry name" value="Trans_reg_C"/>
    <property type="match status" value="1"/>
</dbReference>
<dbReference type="PROSITE" id="PS51755">
    <property type="entry name" value="OMPR_PHOB"/>
    <property type="match status" value="1"/>
</dbReference>
<dbReference type="Gene3D" id="1.10.10.10">
    <property type="entry name" value="Winged helix-like DNA-binding domain superfamily/Winged helix DNA-binding domain"/>
    <property type="match status" value="1"/>
</dbReference>
<evidence type="ECO:0000259" key="8">
    <source>
        <dbReference type="PROSITE" id="PS50110"/>
    </source>
</evidence>
<dbReference type="GO" id="GO:0032993">
    <property type="term" value="C:protein-DNA complex"/>
    <property type="evidence" value="ECO:0007669"/>
    <property type="project" value="TreeGrafter"/>
</dbReference>
<evidence type="ECO:0000259" key="9">
    <source>
        <dbReference type="PROSITE" id="PS51755"/>
    </source>
</evidence>
<dbReference type="Proteomes" id="UP000664303">
    <property type="component" value="Unassembled WGS sequence"/>
</dbReference>
<sequence length="223" mass="24885">MKLLLVEDDATTRDYLAKGLREQGYALDEADNGVDALHQATTAHYDLVVLDRMLPQLDGLSVLSALRAAGDTTPVIILSALSHVDERIKGLRAGGDDYLAKPFSFAELQLRIDNLLQRSGNTGQRVTELAADDLVMDLVGRRVTRGGVEIRLQPKEFQLLRHLLEHRGQVVSRTLLFEAVWDYHFDPKTNVIDVHVAKLRRKLEEGGRTPLIQTVRGAGYVVR</sequence>
<dbReference type="InterPro" id="IPR039420">
    <property type="entry name" value="WalR-like"/>
</dbReference>
<dbReference type="SMART" id="SM00862">
    <property type="entry name" value="Trans_reg_C"/>
    <property type="match status" value="1"/>
</dbReference>
<keyword evidence="11" id="KW-1185">Reference proteome</keyword>
<dbReference type="InterPro" id="IPR011006">
    <property type="entry name" value="CheY-like_superfamily"/>
</dbReference>
<evidence type="ECO:0000313" key="11">
    <source>
        <dbReference type="Proteomes" id="UP000664303"/>
    </source>
</evidence>
<evidence type="ECO:0000313" key="10">
    <source>
        <dbReference type="EMBL" id="MBN7796397.1"/>
    </source>
</evidence>
<name>A0A939ILW8_9GAMM</name>
<dbReference type="PROSITE" id="PS50110">
    <property type="entry name" value="RESPONSE_REGULATORY"/>
    <property type="match status" value="1"/>
</dbReference>
<dbReference type="AlphaFoldDB" id="A0A939ILW8"/>
<evidence type="ECO:0000256" key="3">
    <source>
        <dbReference type="ARBA" id="ARBA00023015"/>
    </source>
</evidence>
<dbReference type="GO" id="GO:0000976">
    <property type="term" value="F:transcription cis-regulatory region binding"/>
    <property type="evidence" value="ECO:0007669"/>
    <property type="project" value="TreeGrafter"/>
</dbReference>
<gene>
    <name evidence="10" type="ORF">JYP50_07335</name>
</gene>
<reference evidence="10" key="1">
    <citation type="submission" date="2021-02" db="EMBL/GenBank/DDBJ databases">
        <title>PHA producing bacteria isolated from coastal sediment in Guangdong, Shenzhen.</title>
        <authorList>
            <person name="Zheng W."/>
            <person name="Yu S."/>
            <person name="Huang Y."/>
        </authorList>
    </citation>
    <scope>NUCLEOTIDE SEQUENCE</scope>
    <source>
        <strain evidence="10">TN14-10</strain>
    </source>
</reference>
<evidence type="ECO:0000256" key="6">
    <source>
        <dbReference type="PROSITE-ProRule" id="PRU00169"/>
    </source>
</evidence>
<dbReference type="SMART" id="SM00448">
    <property type="entry name" value="REC"/>
    <property type="match status" value="1"/>
</dbReference>
<feature type="DNA-binding region" description="OmpR/PhoB-type" evidence="7">
    <location>
        <begin position="126"/>
        <end position="223"/>
    </location>
</feature>
<accession>A0A939ILW8</accession>
<keyword evidence="2" id="KW-0902">Two-component regulatory system</keyword>
<comment type="caution">
    <text evidence="10">The sequence shown here is derived from an EMBL/GenBank/DDBJ whole genome shotgun (WGS) entry which is preliminary data.</text>
</comment>
<dbReference type="InterPro" id="IPR001867">
    <property type="entry name" value="OmpR/PhoB-type_DNA-bd"/>
</dbReference>
<evidence type="ECO:0000256" key="5">
    <source>
        <dbReference type="ARBA" id="ARBA00023163"/>
    </source>
</evidence>
<dbReference type="GO" id="GO:0006355">
    <property type="term" value="P:regulation of DNA-templated transcription"/>
    <property type="evidence" value="ECO:0007669"/>
    <property type="project" value="InterPro"/>
</dbReference>
<dbReference type="GO" id="GO:0000156">
    <property type="term" value="F:phosphorelay response regulator activity"/>
    <property type="evidence" value="ECO:0007669"/>
    <property type="project" value="TreeGrafter"/>
</dbReference>
<feature type="modified residue" description="4-aspartylphosphate" evidence="6">
    <location>
        <position position="51"/>
    </location>
</feature>
<dbReference type="PANTHER" id="PTHR48111">
    <property type="entry name" value="REGULATOR OF RPOS"/>
    <property type="match status" value="1"/>
</dbReference>